<reference evidence="1" key="1">
    <citation type="submission" date="2020-05" db="EMBL/GenBank/DDBJ databases">
        <authorList>
            <person name="Chiriac C."/>
            <person name="Salcher M."/>
            <person name="Ghai R."/>
            <person name="Kavagutti S V."/>
        </authorList>
    </citation>
    <scope>NUCLEOTIDE SEQUENCE</scope>
</reference>
<accession>A0A6J6QJ55</accession>
<proteinExistence type="predicted"/>
<protein>
    <submittedName>
        <fullName evidence="1">Unannotated protein</fullName>
    </submittedName>
</protein>
<dbReference type="AlphaFoldDB" id="A0A6J6QJ55"/>
<evidence type="ECO:0000313" key="1">
    <source>
        <dbReference type="EMBL" id="CAB4711851.1"/>
    </source>
</evidence>
<gene>
    <name evidence="1" type="ORF">UFOPK2399_02051</name>
</gene>
<name>A0A6J6QJ55_9ZZZZ</name>
<organism evidence="1">
    <name type="scientific">freshwater metagenome</name>
    <dbReference type="NCBI Taxonomy" id="449393"/>
    <lineage>
        <taxon>unclassified sequences</taxon>
        <taxon>metagenomes</taxon>
        <taxon>ecological metagenomes</taxon>
    </lineage>
</organism>
<dbReference type="EMBL" id="CAEZXP010000012">
    <property type="protein sequence ID" value="CAB4711851.1"/>
    <property type="molecule type" value="Genomic_DNA"/>
</dbReference>
<sequence>MRTPGIALIAACLVLMASAYGGNGWGVSGASAGTTPAAAPAH</sequence>